<dbReference type="OrthoDB" id="2856216at2"/>
<dbReference type="AlphaFoldDB" id="A0A366EN97"/>
<dbReference type="EMBL" id="QNRJ01000009">
    <property type="protein sequence ID" value="RBP03436.1"/>
    <property type="molecule type" value="Genomic_DNA"/>
</dbReference>
<organism evidence="1 2">
    <name type="scientific">Rossellomorea aquimaris</name>
    <dbReference type="NCBI Taxonomy" id="189382"/>
    <lineage>
        <taxon>Bacteria</taxon>
        <taxon>Bacillati</taxon>
        <taxon>Bacillota</taxon>
        <taxon>Bacilli</taxon>
        <taxon>Bacillales</taxon>
        <taxon>Bacillaceae</taxon>
        <taxon>Rossellomorea</taxon>
    </lineage>
</organism>
<evidence type="ECO:0008006" key="3">
    <source>
        <dbReference type="Google" id="ProtNLM"/>
    </source>
</evidence>
<dbReference type="RefSeq" id="WP_113970138.1">
    <property type="nucleotide sequence ID" value="NZ_QNRJ01000009.1"/>
</dbReference>
<protein>
    <recommendedName>
        <fullName evidence="3">Tetracyclin repressor-like C-terminal domain-containing protein</fullName>
    </recommendedName>
</protein>
<dbReference type="Proteomes" id="UP000252118">
    <property type="component" value="Unassembled WGS sequence"/>
</dbReference>
<sequence>MRTDGIDSGLKKLEEDYIRALNLNESSTIEEFIQTFLYDSWDYNEQNMEMIASVMGRYSRGEINQTTFGPSFDRMVNHLRGKLSKVDSQHDYPMIHSKMGASILVSLVDGLVIQYFAGVYSMDELRKLTPQLKRSVLNALSISDEEGY</sequence>
<evidence type="ECO:0000313" key="2">
    <source>
        <dbReference type="Proteomes" id="UP000252118"/>
    </source>
</evidence>
<comment type="caution">
    <text evidence="1">The sequence shown here is derived from an EMBL/GenBank/DDBJ whole genome shotgun (WGS) entry which is preliminary data.</text>
</comment>
<accession>A0A366EN97</accession>
<reference evidence="1 2" key="1">
    <citation type="submission" date="2018-06" db="EMBL/GenBank/DDBJ databases">
        <title>Freshwater and sediment microbial communities from various areas in North America, analyzing microbe dynamics in response to fracking.</title>
        <authorList>
            <person name="Lamendella R."/>
        </authorList>
    </citation>
    <scope>NUCLEOTIDE SEQUENCE [LARGE SCALE GENOMIC DNA]</scope>
    <source>
        <strain evidence="1 2">97B</strain>
    </source>
</reference>
<proteinExistence type="predicted"/>
<evidence type="ECO:0000313" key="1">
    <source>
        <dbReference type="EMBL" id="RBP03436.1"/>
    </source>
</evidence>
<name>A0A366EN97_9BACI</name>
<gene>
    <name evidence="1" type="ORF">DET59_109130</name>
</gene>